<accession>A0A811QBB9</accession>
<evidence type="ECO:0000259" key="3">
    <source>
        <dbReference type="Pfam" id="PF23559"/>
    </source>
</evidence>
<evidence type="ECO:0000313" key="6">
    <source>
        <dbReference type="Proteomes" id="UP000604825"/>
    </source>
</evidence>
<dbReference type="InterPro" id="IPR044974">
    <property type="entry name" value="Disease_R_plants"/>
</dbReference>
<dbReference type="InterPro" id="IPR027417">
    <property type="entry name" value="P-loop_NTPase"/>
</dbReference>
<feature type="domain" description="Disease resistance protein winged helix" evidence="3">
    <location>
        <begin position="73"/>
        <end position="151"/>
    </location>
</feature>
<name>A0A811QBB9_9POAL</name>
<dbReference type="InterPro" id="IPR042197">
    <property type="entry name" value="Apaf_helical"/>
</dbReference>
<dbReference type="GO" id="GO:0002758">
    <property type="term" value="P:innate immune response-activating signaling pathway"/>
    <property type="evidence" value="ECO:0007669"/>
    <property type="project" value="UniProtKB-ARBA"/>
</dbReference>
<keyword evidence="6" id="KW-1185">Reference proteome</keyword>
<dbReference type="GO" id="GO:0043531">
    <property type="term" value="F:ADP binding"/>
    <property type="evidence" value="ECO:0007669"/>
    <property type="project" value="InterPro"/>
</dbReference>
<dbReference type="Pfam" id="PF23598">
    <property type="entry name" value="LRR_14"/>
    <property type="match status" value="1"/>
</dbReference>
<dbReference type="Proteomes" id="UP000604825">
    <property type="component" value="Unassembled WGS sequence"/>
</dbReference>
<dbReference type="Pfam" id="PF23559">
    <property type="entry name" value="WHD_DRP"/>
    <property type="match status" value="1"/>
</dbReference>
<dbReference type="Gene3D" id="1.10.8.430">
    <property type="entry name" value="Helical domain of apoptotic protease-activating factors"/>
    <property type="match status" value="1"/>
</dbReference>
<protein>
    <recommendedName>
        <fullName evidence="7">NB-ARC domain-containing protein</fullName>
    </recommendedName>
</protein>
<reference evidence="5" key="1">
    <citation type="submission" date="2020-10" db="EMBL/GenBank/DDBJ databases">
        <authorList>
            <person name="Han B."/>
            <person name="Lu T."/>
            <person name="Zhao Q."/>
            <person name="Huang X."/>
            <person name="Zhao Y."/>
        </authorList>
    </citation>
    <scope>NUCLEOTIDE SEQUENCE</scope>
</reference>
<organism evidence="5 6">
    <name type="scientific">Miscanthus lutarioriparius</name>
    <dbReference type="NCBI Taxonomy" id="422564"/>
    <lineage>
        <taxon>Eukaryota</taxon>
        <taxon>Viridiplantae</taxon>
        <taxon>Streptophyta</taxon>
        <taxon>Embryophyta</taxon>
        <taxon>Tracheophyta</taxon>
        <taxon>Spermatophyta</taxon>
        <taxon>Magnoliopsida</taxon>
        <taxon>Liliopsida</taxon>
        <taxon>Poales</taxon>
        <taxon>Poaceae</taxon>
        <taxon>PACMAD clade</taxon>
        <taxon>Panicoideae</taxon>
        <taxon>Andropogonodae</taxon>
        <taxon>Andropogoneae</taxon>
        <taxon>Saccharinae</taxon>
        <taxon>Miscanthus</taxon>
    </lineage>
</organism>
<dbReference type="InterPro" id="IPR032675">
    <property type="entry name" value="LRR_dom_sf"/>
</dbReference>
<dbReference type="PANTHER" id="PTHR23155">
    <property type="entry name" value="DISEASE RESISTANCE PROTEIN RP"/>
    <property type="match status" value="1"/>
</dbReference>
<evidence type="ECO:0000313" key="5">
    <source>
        <dbReference type="EMBL" id="CAD6256398.1"/>
    </source>
</evidence>
<evidence type="ECO:0000259" key="4">
    <source>
        <dbReference type="Pfam" id="PF23598"/>
    </source>
</evidence>
<dbReference type="SUPFAM" id="SSF52540">
    <property type="entry name" value="P-loop containing nucleoside triphosphate hydrolases"/>
    <property type="match status" value="1"/>
</dbReference>
<sequence length="646" mass="72835">MEILENCDGLPLAIKVIGGLLSTRYTSEHEWKAVLNMPAWSLTGLPLELDNWLYLSYEDLSPQLKQCFLYCSMFPKGVAILQVEVTEMWISEGLIQPPDKRRSTSSHEYGLEDIATEYYLELIKRNLMEPMEGYSLTGYKCTMHDVVRSFAEYMVREESVVMVGQEQATTSGGGMLVRRLSIGQTVSVVEWAVLQRHESLRTLIVNSRVNFHPGDSVGSFSGLRVLYILSADSDTLVPSLSMLKHLRYLHLEDTDISRLLDDIHKMKFLLYISLGHCKRLCYLPGSIIRLVHLRSLDIDGSNVSVMPKGFSELTNLRSLYGFPVHVDMDASNSWCSLQELEPLSQLRYLTLDGLEKVQDSRMAERAMISSKWHLGYLQMNYSASRHTIDEAEQQQQQSVTEEVLEKLCPPTCLENLSVIGGYIGRRLQDWMCAPASAEFKSLRYLRLENLPCCTQLPDGLCCLPSLELLIIIDAPAINRIGPQFQALSSMAAGGSAACTSAPFPKLRELYLVGLRLASTKRHTLRQLHLYELSNLTHVENIPSVVELDVFDCPELKKITTLDSRLQKIRIIRCTKLEVLEGVPALDSLVLADATMDTLPGYLRAVNPRYLKLDCNKKLYESSSSSGSSEWDKISHIGKHKIVCLED</sequence>
<dbReference type="PANTHER" id="PTHR23155:SF1095">
    <property type="entry name" value="OS05G0250700 PROTEIN"/>
    <property type="match status" value="1"/>
</dbReference>
<dbReference type="OrthoDB" id="762143at2759"/>
<feature type="domain" description="Disease resistance R13L4/SHOC-2-like LRR" evidence="4">
    <location>
        <begin position="215"/>
        <end position="539"/>
    </location>
</feature>
<evidence type="ECO:0008006" key="7">
    <source>
        <dbReference type="Google" id="ProtNLM"/>
    </source>
</evidence>
<dbReference type="GO" id="GO:0009626">
    <property type="term" value="P:plant-type hypersensitive response"/>
    <property type="evidence" value="ECO:0007669"/>
    <property type="project" value="UniProtKB-ARBA"/>
</dbReference>
<dbReference type="InterPro" id="IPR058922">
    <property type="entry name" value="WHD_DRP"/>
</dbReference>
<proteinExistence type="predicted"/>
<dbReference type="SUPFAM" id="SSF52058">
    <property type="entry name" value="L domain-like"/>
    <property type="match status" value="1"/>
</dbReference>
<dbReference type="Gene3D" id="3.80.10.10">
    <property type="entry name" value="Ribonuclease Inhibitor"/>
    <property type="match status" value="1"/>
</dbReference>
<keyword evidence="2" id="KW-0611">Plant defense</keyword>
<gene>
    <name evidence="5" type="ORF">NCGR_LOCUS39905</name>
</gene>
<evidence type="ECO:0000256" key="1">
    <source>
        <dbReference type="ARBA" id="ARBA00022737"/>
    </source>
</evidence>
<dbReference type="FunFam" id="1.10.10.10:FF:000322">
    <property type="entry name" value="Probable disease resistance protein At1g63360"/>
    <property type="match status" value="1"/>
</dbReference>
<dbReference type="InterPro" id="IPR055414">
    <property type="entry name" value="LRR_R13L4/SHOC2-like"/>
</dbReference>
<dbReference type="AlphaFoldDB" id="A0A811QBB9"/>
<dbReference type="Gene3D" id="1.10.10.10">
    <property type="entry name" value="Winged helix-like DNA-binding domain superfamily/Winged helix DNA-binding domain"/>
    <property type="match status" value="1"/>
</dbReference>
<dbReference type="EMBL" id="CAJGYO010000010">
    <property type="protein sequence ID" value="CAD6256398.1"/>
    <property type="molecule type" value="Genomic_DNA"/>
</dbReference>
<comment type="caution">
    <text evidence="5">The sequence shown here is derived from an EMBL/GenBank/DDBJ whole genome shotgun (WGS) entry which is preliminary data.</text>
</comment>
<keyword evidence="1" id="KW-0677">Repeat</keyword>
<dbReference type="GO" id="GO:0042742">
    <property type="term" value="P:defense response to bacterium"/>
    <property type="evidence" value="ECO:0007669"/>
    <property type="project" value="UniProtKB-ARBA"/>
</dbReference>
<dbReference type="InterPro" id="IPR036388">
    <property type="entry name" value="WH-like_DNA-bd_sf"/>
</dbReference>
<evidence type="ECO:0000256" key="2">
    <source>
        <dbReference type="ARBA" id="ARBA00022821"/>
    </source>
</evidence>